<evidence type="ECO:0000256" key="2">
    <source>
        <dbReference type="ARBA" id="ARBA00023008"/>
    </source>
</evidence>
<evidence type="ECO:0000256" key="1">
    <source>
        <dbReference type="ARBA" id="ARBA00022723"/>
    </source>
</evidence>
<sequence length="353" mass="38451">MPLRRSQAVAILALFGLAAAVPKKRDASVCTEVRSRVPWTSLTSEEKDAYIAADLCLINAPSKLGIEGAVTRWDDLQWPHVVQSATVHDVGAFLPFHRYYMTAHERLIKDECGYTGRMPYWDELADQGNMSSSEMWSTQYFGGNGRESDYCVVDGPFANLTLRWLQDGSVSEHCLTRIHNDSLLSSTSQANIDKCNAIDNYTEAWECWKGGPHSGGHAAVGGIMLDGTLSPGDPVFYLHHSWLDLLWWRWQNLDIETRLTDMGGPNLPNVGGGPGGPGGSSNTTAVAASPGVPSNPSGVIGGTGPEFTDYFGDGGNTTTLNHRIYMAEIYPNVTIADLMDLNGEVICSEYLDD</sequence>
<dbReference type="InterPro" id="IPR050316">
    <property type="entry name" value="Tyrosinase/Hemocyanin"/>
</dbReference>
<dbReference type="OrthoDB" id="6132182at2759"/>
<evidence type="ECO:0000259" key="5">
    <source>
        <dbReference type="PROSITE" id="PS00497"/>
    </source>
</evidence>
<feature type="compositionally biased region" description="Polar residues" evidence="3">
    <location>
        <begin position="280"/>
        <end position="297"/>
    </location>
</feature>
<keyword evidence="2" id="KW-0186">Copper</keyword>
<keyword evidence="8" id="KW-1185">Reference proteome</keyword>
<reference evidence="8" key="1">
    <citation type="journal article" date="2015" name="BMC Genomics">
        <title>Genomic and transcriptomic analysis of the endophytic fungus Pestalotiopsis fici reveals its lifestyle and high potential for synthesis of natural products.</title>
        <authorList>
            <person name="Wang X."/>
            <person name="Zhang X."/>
            <person name="Liu L."/>
            <person name="Xiang M."/>
            <person name="Wang W."/>
            <person name="Sun X."/>
            <person name="Che Y."/>
            <person name="Guo L."/>
            <person name="Liu G."/>
            <person name="Guo L."/>
            <person name="Wang C."/>
            <person name="Yin W.B."/>
            <person name="Stadler M."/>
            <person name="Zhang X."/>
            <person name="Liu X."/>
        </authorList>
    </citation>
    <scope>NUCLEOTIDE SEQUENCE [LARGE SCALE GENOMIC DNA]</scope>
    <source>
        <strain evidence="8">W106-1 / CGMCC3.15140</strain>
    </source>
</reference>
<dbReference type="InterPro" id="IPR008922">
    <property type="entry name" value="Di-copper_centre_dom_sf"/>
</dbReference>
<evidence type="ECO:0000313" key="8">
    <source>
        <dbReference type="Proteomes" id="UP000030651"/>
    </source>
</evidence>
<dbReference type="PROSITE" id="PS00497">
    <property type="entry name" value="TYROSINASE_1"/>
    <property type="match status" value="1"/>
</dbReference>
<feature type="compositionally biased region" description="Gly residues" evidence="3">
    <location>
        <begin position="270"/>
        <end position="279"/>
    </location>
</feature>
<evidence type="ECO:0000259" key="6">
    <source>
        <dbReference type="PROSITE" id="PS00498"/>
    </source>
</evidence>
<dbReference type="GO" id="GO:0016491">
    <property type="term" value="F:oxidoreductase activity"/>
    <property type="evidence" value="ECO:0007669"/>
    <property type="project" value="InterPro"/>
</dbReference>
<feature type="chain" id="PRO_5004834347" description="Tyrosinase copper-binding domain-containing protein" evidence="4">
    <location>
        <begin position="21"/>
        <end position="353"/>
    </location>
</feature>
<accession>W3X705</accession>
<dbReference type="SUPFAM" id="SSF48056">
    <property type="entry name" value="Di-copper centre-containing domain"/>
    <property type="match status" value="1"/>
</dbReference>
<proteinExistence type="predicted"/>
<feature type="signal peptide" evidence="4">
    <location>
        <begin position="1"/>
        <end position="20"/>
    </location>
</feature>
<dbReference type="Proteomes" id="UP000030651">
    <property type="component" value="Unassembled WGS sequence"/>
</dbReference>
<protein>
    <recommendedName>
        <fullName evidence="5 6">Tyrosinase copper-binding domain-containing protein</fullName>
    </recommendedName>
</protein>
<dbReference type="PANTHER" id="PTHR11474">
    <property type="entry name" value="TYROSINASE FAMILY MEMBER"/>
    <property type="match status" value="1"/>
</dbReference>
<organism evidence="7 8">
    <name type="scientific">Pestalotiopsis fici (strain W106-1 / CGMCC3.15140)</name>
    <dbReference type="NCBI Taxonomy" id="1229662"/>
    <lineage>
        <taxon>Eukaryota</taxon>
        <taxon>Fungi</taxon>
        <taxon>Dikarya</taxon>
        <taxon>Ascomycota</taxon>
        <taxon>Pezizomycotina</taxon>
        <taxon>Sordariomycetes</taxon>
        <taxon>Xylariomycetidae</taxon>
        <taxon>Amphisphaeriales</taxon>
        <taxon>Sporocadaceae</taxon>
        <taxon>Pestalotiopsis</taxon>
    </lineage>
</organism>
<dbReference type="PRINTS" id="PR00092">
    <property type="entry name" value="TYROSINASE"/>
</dbReference>
<dbReference type="Gene3D" id="1.10.1280.10">
    <property type="entry name" value="Di-copper center containing domain from catechol oxidase"/>
    <property type="match status" value="1"/>
</dbReference>
<keyword evidence="4" id="KW-0732">Signal</keyword>
<dbReference type="GO" id="GO:0046872">
    <property type="term" value="F:metal ion binding"/>
    <property type="evidence" value="ECO:0007669"/>
    <property type="project" value="UniProtKB-KW"/>
</dbReference>
<dbReference type="RefSeq" id="XP_007833667.1">
    <property type="nucleotide sequence ID" value="XM_007835476.1"/>
</dbReference>
<dbReference type="EMBL" id="KI912112">
    <property type="protein sequence ID" value="ETS81893.1"/>
    <property type="molecule type" value="Genomic_DNA"/>
</dbReference>
<evidence type="ECO:0000256" key="3">
    <source>
        <dbReference type="SAM" id="MobiDB-lite"/>
    </source>
</evidence>
<feature type="domain" description="Tyrosinase copper-binding" evidence="5">
    <location>
        <begin position="88"/>
        <end position="105"/>
    </location>
</feature>
<dbReference type="HOGENOM" id="CLU_035914_2_0_1"/>
<name>W3X705_PESFW</name>
<evidence type="ECO:0000256" key="4">
    <source>
        <dbReference type="SAM" id="SignalP"/>
    </source>
</evidence>
<dbReference type="eggNOG" id="ENOG502T33W">
    <property type="taxonomic scope" value="Eukaryota"/>
</dbReference>
<dbReference type="STRING" id="1229662.W3X705"/>
<dbReference type="GeneID" id="19271908"/>
<dbReference type="PANTHER" id="PTHR11474:SF126">
    <property type="entry name" value="TYROSINASE-LIKE PROTEIN TYR-1-RELATED"/>
    <property type="match status" value="1"/>
</dbReference>
<dbReference type="OMA" id="STCTEPS"/>
<dbReference type="InParanoid" id="W3X705"/>
<keyword evidence="1" id="KW-0479">Metal-binding</keyword>
<dbReference type="Pfam" id="PF00264">
    <property type="entry name" value="Tyrosinase"/>
    <property type="match status" value="1"/>
</dbReference>
<dbReference type="InterPro" id="IPR002227">
    <property type="entry name" value="Tyrosinase_Cu-bd"/>
</dbReference>
<dbReference type="PROSITE" id="PS00498">
    <property type="entry name" value="TYROSINASE_2"/>
    <property type="match status" value="1"/>
</dbReference>
<dbReference type="KEGG" id="pfy:PFICI_06895"/>
<evidence type="ECO:0000313" key="7">
    <source>
        <dbReference type="EMBL" id="ETS81893.1"/>
    </source>
</evidence>
<feature type="region of interest" description="Disordered" evidence="3">
    <location>
        <begin position="266"/>
        <end position="297"/>
    </location>
</feature>
<dbReference type="AlphaFoldDB" id="W3X705"/>
<gene>
    <name evidence="7" type="ORF">PFICI_06895</name>
</gene>
<feature type="domain" description="Tyrosinase copper-binding" evidence="6">
    <location>
        <begin position="233"/>
        <end position="244"/>
    </location>
</feature>